<sequence length="385" mass="42388">MSSSSNQFSTSAEGVPLFACTKCNSRHPFDELSQGHQLCKECRGSFQVMKCNYCRTEFHRETNSSTNGTKSSSICVKCKQLEEQHGKPGPCAYCNIIAAFIGTKCQRCTNSEKKYGAPMACEHCKQKCAFDRQDPAGKKKVDGKLLCWLCTMAYKRTLARARQKEAARLSSSSHHNKSSSSDAKSSSHSSSRHQHHHHSSSSTSHLHGSSSSNNATAGSSFLSHSKHSSSSSHMDNGGSSSKRRDSLSSSQKKQRTDTSNPSGLHSASNPMMSSLMDGRFVDPNSTNDLSAVVTQLKDQVTTLNKRLQLKEKELLSKDQQIADLKATITRDQRETKEKINNIQKQHSDRVSELQARIITMQKQSVSQARAARANSANFVEPPLVI</sequence>
<feature type="compositionally biased region" description="Basic residues" evidence="4">
    <location>
        <begin position="190"/>
        <end position="199"/>
    </location>
</feature>
<accession>A0A6G1SA30</accession>
<evidence type="ECO:0000256" key="3">
    <source>
        <dbReference type="SAM" id="Coils"/>
    </source>
</evidence>
<feature type="compositionally biased region" description="Low complexity" evidence="4">
    <location>
        <begin position="200"/>
        <end position="240"/>
    </location>
</feature>
<organism evidence="5">
    <name type="scientific">Aceria tosichella</name>
    <name type="common">wheat curl mite</name>
    <dbReference type="NCBI Taxonomy" id="561515"/>
    <lineage>
        <taxon>Eukaryota</taxon>
        <taxon>Metazoa</taxon>
        <taxon>Ecdysozoa</taxon>
        <taxon>Arthropoda</taxon>
        <taxon>Chelicerata</taxon>
        <taxon>Arachnida</taxon>
        <taxon>Acari</taxon>
        <taxon>Acariformes</taxon>
        <taxon>Trombidiformes</taxon>
        <taxon>Prostigmata</taxon>
        <taxon>Eupodina</taxon>
        <taxon>Eriophyoidea</taxon>
        <taxon>Eriophyidae</taxon>
        <taxon>Eriophyinae</taxon>
        <taxon>Aceriini</taxon>
        <taxon>Aceria</taxon>
    </lineage>
</organism>
<evidence type="ECO:0000256" key="2">
    <source>
        <dbReference type="ARBA" id="ARBA00023054"/>
    </source>
</evidence>
<dbReference type="PANTHER" id="PTHR46176">
    <property type="entry name" value="LD21662P"/>
    <property type="match status" value="1"/>
</dbReference>
<dbReference type="EMBL" id="GGYP01002009">
    <property type="protein sequence ID" value="MDE46780.1"/>
    <property type="molecule type" value="Transcribed_RNA"/>
</dbReference>
<evidence type="ECO:0000256" key="4">
    <source>
        <dbReference type="SAM" id="MobiDB-lite"/>
    </source>
</evidence>
<evidence type="ECO:0000313" key="5">
    <source>
        <dbReference type="EMBL" id="MDE46780.1"/>
    </source>
</evidence>
<gene>
    <name evidence="5" type="primary">Fam76b</name>
    <name evidence="5" type="ORF">g.786</name>
</gene>
<protein>
    <submittedName>
        <fullName evidence="5">Protein FAM76B</fullName>
    </submittedName>
</protein>
<proteinExistence type="inferred from homology"/>
<dbReference type="PANTHER" id="PTHR46176:SF1">
    <property type="entry name" value="LD21662P"/>
    <property type="match status" value="1"/>
</dbReference>
<comment type="similarity">
    <text evidence="1">Belongs to the FAM76 family.</text>
</comment>
<feature type="compositionally biased region" description="Polar residues" evidence="4">
    <location>
        <begin position="257"/>
        <end position="272"/>
    </location>
</feature>
<feature type="coiled-coil region" evidence="3">
    <location>
        <begin position="293"/>
        <end position="327"/>
    </location>
</feature>
<reference evidence="5" key="1">
    <citation type="submission" date="2018-10" db="EMBL/GenBank/DDBJ databases">
        <title>Transcriptome assembly of Aceria tosichella (Wheat curl mite) Type 2.</title>
        <authorList>
            <person name="Scully E.D."/>
            <person name="Geib S.M."/>
            <person name="Palmer N.A."/>
            <person name="Gupta A.K."/>
            <person name="Sarath G."/>
            <person name="Tatineni S."/>
        </authorList>
    </citation>
    <scope>NUCLEOTIDE SEQUENCE</scope>
    <source>
        <strain evidence="5">LincolnNE</strain>
    </source>
</reference>
<dbReference type="Pfam" id="PF16046">
    <property type="entry name" value="FAM76"/>
    <property type="match status" value="1"/>
</dbReference>
<evidence type="ECO:0000256" key="1">
    <source>
        <dbReference type="ARBA" id="ARBA00009097"/>
    </source>
</evidence>
<dbReference type="InterPro" id="IPR032017">
    <property type="entry name" value="FAM76"/>
</dbReference>
<dbReference type="AlphaFoldDB" id="A0A6G1SA30"/>
<name>A0A6G1SA30_9ACAR</name>
<keyword evidence="2 3" id="KW-0175">Coiled coil</keyword>
<feature type="region of interest" description="Disordered" evidence="4">
    <location>
        <begin position="165"/>
        <end position="282"/>
    </location>
</feature>
<feature type="compositionally biased region" description="Low complexity" evidence="4">
    <location>
        <begin position="170"/>
        <end position="189"/>
    </location>
</feature>
<dbReference type="GO" id="GO:0016607">
    <property type="term" value="C:nuclear speck"/>
    <property type="evidence" value="ECO:0007669"/>
    <property type="project" value="TreeGrafter"/>
</dbReference>